<comment type="caution">
    <text evidence="2">The sequence shown here is derived from an EMBL/GenBank/DDBJ whole genome shotgun (WGS) entry which is preliminary data.</text>
</comment>
<proteinExistence type="inferred from homology"/>
<dbReference type="PANTHER" id="PTHR21292:SF4">
    <property type="entry name" value="TUMOR NECROSIS FACTOR ALPHA-INDUCED PROTEIN 2"/>
    <property type="match status" value="1"/>
</dbReference>
<dbReference type="Pfam" id="PF06046">
    <property type="entry name" value="Sec6"/>
    <property type="match status" value="1"/>
</dbReference>
<gene>
    <name evidence="2" type="primary">Tnfaip2</name>
    <name evidence="2" type="ORF">BUCCAP_R02658</name>
</gene>
<comment type="similarity">
    <text evidence="1">Belongs to the SEC6 family.</text>
</comment>
<accession>A0A7K9HNM6</accession>
<dbReference type="PANTHER" id="PTHR21292">
    <property type="entry name" value="EXOCYST COMPLEX COMPONENT SEC6-RELATED"/>
    <property type="match status" value="1"/>
</dbReference>
<dbReference type="Gene3D" id="1.10.357.70">
    <property type="entry name" value="Exocyst complex component Sec6, C-terminal domain"/>
    <property type="match status" value="1"/>
</dbReference>
<sequence>LHMGKTMKEDLTVVVKYIKQLYPPEFNVFSIYAELYHNYFASQAKKNAESHLEDKDIYLLLSWVHNIYPKDMRKDHVLAEELEKVKLGSLLPTSLSKELEKKYLDSEEATIKTSLSKCLDKEIQRWKEDKEPEKLNGHFQSELLAIFVIQSIYSGQKRAKDISVAVGEELSCRLWKELPVFLKSYKEAFEDFKEKSKKHRYYKPILIANINNCGNFRDYAEKNMAEKDENKATILSTLGDIENSVFDILLQQLFVQLKPIYKKFTENKWESSNEIMNEIIKTTSKHISDFQTLKDPFYHAIVEKIHARLVKEYIVRLLKKKVSLKTPAQQQTLAQHISKNAADLEAFCISNVRCPTDCFLFWQGSQATWLNSALPKLAEIIRLQDLGAIKIEVATLATIYPDIRKRHLEAFLHIKANLSRSDLKSILGYLADSTASTLPKAPLFSNICMS</sequence>
<dbReference type="GO" id="GO:0051601">
    <property type="term" value="P:exocyst localization"/>
    <property type="evidence" value="ECO:0007669"/>
    <property type="project" value="TreeGrafter"/>
</dbReference>
<reference evidence="2 3" key="1">
    <citation type="submission" date="2019-09" db="EMBL/GenBank/DDBJ databases">
        <title>Bird 10,000 Genomes (B10K) Project - Family phase.</title>
        <authorList>
            <person name="Zhang G."/>
        </authorList>
    </citation>
    <scope>NUCLEOTIDE SEQUENCE [LARGE SCALE GENOMIC DNA]</scope>
    <source>
        <strain evidence="2">B10K-DU-001-16</strain>
        <tissue evidence="2">Muscle</tissue>
    </source>
</reference>
<evidence type="ECO:0000256" key="1">
    <source>
        <dbReference type="ARBA" id="ARBA00009447"/>
    </source>
</evidence>
<dbReference type="Proteomes" id="UP000534107">
    <property type="component" value="Unassembled WGS sequence"/>
</dbReference>
<keyword evidence="3" id="KW-1185">Reference proteome</keyword>
<dbReference type="EMBL" id="VWZO01009976">
    <property type="protein sequence ID" value="NXH15377.1"/>
    <property type="molecule type" value="Genomic_DNA"/>
</dbReference>
<dbReference type="OrthoDB" id="190098at2759"/>
<evidence type="ECO:0000313" key="2">
    <source>
        <dbReference type="EMBL" id="NXH15377.1"/>
    </source>
</evidence>
<protein>
    <submittedName>
        <fullName evidence="2">TNAP2 protein</fullName>
    </submittedName>
</protein>
<dbReference type="GO" id="GO:0006887">
    <property type="term" value="P:exocytosis"/>
    <property type="evidence" value="ECO:0007669"/>
    <property type="project" value="InterPro"/>
</dbReference>
<name>A0A7K9HNM6_9PICI</name>
<feature type="non-terminal residue" evidence="2">
    <location>
        <position position="1"/>
    </location>
</feature>
<dbReference type="InterPro" id="IPR042532">
    <property type="entry name" value="EXOC3/Sec6_C"/>
</dbReference>
<dbReference type="AlphaFoldDB" id="A0A7K9HNM6"/>
<dbReference type="InterPro" id="IPR010326">
    <property type="entry name" value="EXOC3/Sec6"/>
</dbReference>
<dbReference type="GO" id="GO:0000149">
    <property type="term" value="F:SNARE binding"/>
    <property type="evidence" value="ECO:0007669"/>
    <property type="project" value="TreeGrafter"/>
</dbReference>
<dbReference type="GO" id="GO:0000145">
    <property type="term" value="C:exocyst"/>
    <property type="evidence" value="ECO:0007669"/>
    <property type="project" value="InterPro"/>
</dbReference>
<evidence type="ECO:0000313" key="3">
    <source>
        <dbReference type="Proteomes" id="UP000534107"/>
    </source>
</evidence>
<feature type="non-terminal residue" evidence="2">
    <location>
        <position position="450"/>
    </location>
</feature>
<organism evidence="2 3">
    <name type="scientific">Bucco capensis</name>
    <name type="common">collared puffbird</name>
    <dbReference type="NCBI Taxonomy" id="135168"/>
    <lineage>
        <taxon>Eukaryota</taxon>
        <taxon>Metazoa</taxon>
        <taxon>Chordata</taxon>
        <taxon>Craniata</taxon>
        <taxon>Vertebrata</taxon>
        <taxon>Euteleostomi</taxon>
        <taxon>Archelosauria</taxon>
        <taxon>Archosauria</taxon>
        <taxon>Dinosauria</taxon>
        <taxon>Saurischia</taxon>
        <taxon>Theropoda</taxon>
        <taxon>Coelurosauria</taxon>
        <taxon>Aves</taxon>
        <taxon>Neognathae</taxon>
        <taxon>Neoaves</taxon>
        <taxon>Telluraves</taxon>
        <taxon>Coraciimorphae</taxon>
        <taxon>Piciformes</taxon>
        <taxon>Bucconidae</taxon>
        <taxon>Bucco</taxon>
    </lineage>
</organism>